<organism evidence="1 2">
    <name type="scientific">Delitschia confertaspora ATCC 74209</name>
    <dbReference type="NCBI Taxonomy" id="1513339"/>
    <lineage>
        <taxon>Eukaryota</taxon>
        <taxon>Fungi</taxon>
        <taxon>Dikarya</taxon>
        <taxon>Ascomycota</taxon>
        <taxon>Pezizomycotina</taxon>
        <taxon>Dothideomycetes</taxon>
        <taxon>Pleosporomycetidae</taxon>
        <taxon>Pleosporales</taxon>
        <taxon>Delitschiaceae</taxon>
        <taxon>Delitschia</taxon>
    </lineage>
</organism>
<sequence>MAEILPILGAIATSANILNSFAGQVQNWRLLSDRLFDIQEGLDAAELTLEMWRRKFDVQDRRPVIYMHVLFGRLGWERIQQTLGSIRITSRAIKSDIDGIVGRAKRYRPPLTPQEQLNADYDVHLVHECIRRIERNTSWTRKFKYSVLGKADELQIALERLDKKLTVLERLSDGYLEREHPEIFHDMQRLPGRRLILRVGDARLDSIQHNLLQALSSRRDAELLHRASGQGNRLHIGISVPQMYKRDFAFLLSIQGRTQEVLVQPVKFKSVTDRSRLQPNISSAVPALLRNPQELCYMLPPSAPLTAGFQVSIPPSNLLLDLEYKDPLSTFLTTQTHYIGQQILYPQDQVAIACGIVKGCFRLLESQWLQFMDCRNIRWRRSAGGNWTIMMAAIPGDAAITRTLDQVINAGLARRRDQRNLTKHTQIFRIGLLLVELALKTPITYIDWEPLTGGVRIFIVELGNDALDATDLAAEVETRTNVLYANIVYFCLSVLQDRELMGEKEREIEGSYYREALGQATELEGLVRRDRRRGV</sequence>
<reference evidence="1" key="1">
    <citation type="journal article" date="2020" name="Stud. Mycol.">
        <title>101 Dothideomycetes genomes: a test case for predicting lifestyles and emergence of pathogens.</title>
        <authorList>
            <person name="Haridas S."/>
            <person name="Albert R."/>
            <person name="Binder M."/>
            <person name="Bloem J."/>
            <person name="Labutti K."/>
            <person name="Salamov A."/>
            <person name="Andreopoulos B."/>
            <person name="Baker S."/>
            <person name="Barry K."/>
            <person name="Bills G."/>
            <person name="Bluhm B."/>
            <person name="Cannon C."/>
            <person name="Castanera R."/>
            <person name="Culley D."/>
            <person name="Daum C."/>
            <person name="Ezra D."/>
            <person name="Gonzalez J."/>
            <person name="Henrissat B."/>
            <person name="Kuo A."/>
            <person name="Liang C."/>
            <person name="Lipzen A."/>
            <person name="Lutzoni F."/>
            <person name="Magnuson J."/>
            <person name="Mondo S."/>
            <person name="Nolan M."/>
            <person name="Ohm R."/>
            <person name="Pangilinan J."/>
            <person name="Park H.-J."/>
            <person name="Ramirez L."/>
            <person name="Alfaro M."/>
            <person name="Sun H."/>
            <person name="Tritt A."/>
            <person name="Yoshinaga Y."/>
            <person name="Zwiers L.-H."/>
            <person name="Turgeon B."/>
            <person name="Goodwin S."/>
            <person name="Spatafora J."/>
            <person name="Crous P."/>
            <person name="Grigoriev I."/>
        </authorList>
    </citation>
    <scope>NUCLEOTIDE SEQUENCE</scope>
    <source>
        <strain evidence="1">ATCC 74209</strain>
    </source>
</reference>
<gene>
    <name evidence="1" type="ORF">GQ43DRAFT_335070</name>
</gene>
<comment type="caution">
    <text evidence="1">The sequence shown here is derived from an EMBL/GenBank/DDBJ whole genome shotgun (WGS) entry which is preliminary data.</text>
</comment>
<dbReference type="EMBL" id="ML994104">
    <property type="protein sequence ID" value="KAF2198983.1"/>
    <property type="molecule type" value="Genomic_DNA"/>
</dbReference>
<feature type="non-terminal residue" evidence="1">
    <location>
        <position position="535"/>
    </location>
</feature>
<dbReference type="AlphaFoldDB" id="A0A9P4MTE2"/>
<keyword evidence="2" id="KW-1185">Reference proteome</keyword>
<evidence type="ECO:0000313" key="1">
    <source>
        <dbReference type="EMBL" id="KAF2198983.1"/>
    </source>
</evidence>
<dbReference type="OrthoDB" id="5374070at2759"/>
<protein>
    <submittedName>
        <fullName evidence="1">Uncharacterized protein</fullName>
    </submittedName>
</protein>
<proteinExistence type="predicted"/>
<dbReference type="Proteomes" id="UP000799536">
    <property type="component" value="Unassembled WGS sequence"/>
</dbReference>
<name>A0A9P4MTE2_9PLEO</name>
<evidence type="ECO:0000313" key="2">
    <source>
        <dbReference type="Proteomes" id="UP000799536"/>
    </source>
</evidence>
<accession>A0A9P4MTE2</accession>